<evidence type="ECO:0000256" key="3">
    <source>
        <dbReference type="ARBA" id="ARBA00022481"/>
    </source>
</evidence>
<dbReference type="SUPFAM" id="SSF54928">
    <property type="entry name" value="RNA-binding domain, RBD"/>
    <property type="match status" value="1"/>
</dbReference>
<dbReference type="PANTHER" id="PTHR48033:SF2">
    <property type="entry name" value="HETEROGENEOUS NUCLEAR RIBONUCLEOPROTEIN D-LIKE"/>
    <property type="match status" value="1"/>
</dbReference>
<evidence type="ECO:0000256" key="1">
    <source>
        <dbReference type="ARBA" id="ARBA00004123"/>
    </source>
</evidence>
<evidence type="ECO:0000256" key="7">
    <source>
        <dbReference type="ARBA" id="ARBA00023242"/>
    </source>
</evidence>
<feature type="non-terminal residue" evidence="10">
    <location>
        <position position="1"/>
    </location>
</feature>
<dbReference type="InterPro" id="IPR035979">
    <property type="entry name" value="RBD_domain_sf"/>
</dbReference>
<evidence type="ECO:0000256" key="4">
    <source>
        <dbReference type="ARBA" id="ARBA00022490"/>
    </source>
</evidence>
<keyword evidence="3" id="KW-0488">Methylation</keyword>
<dbReference type="Pfam" id="PF00076">
    <property type="entry name" value="RRM_1"/>
    <property type="match status" value="1"/>
</dbReference>
<dbReference type="Gene3D" id="3.30.70.330">
    <property type="match status" value="1"/>
</dbReference>
<gene>
    <name evidence="10" type="ORF">EI555_012280</name>
</gene>
<comment type="caution">
    <text evidence="10">The sequence shown here is derived from an EMBL/GenBank/DDBJ whole genome shotgun (WGS) entry which is preliminary data.</text>
</comment>
<comment type="subcellular location">
    <subcellularLocation>
        <location evidence="2">Cytoplasm</location>
    </subcellularLocation>
    <subcellularLocation>
        <location evidence="1">Nucleus</location>
    </subcellularLocation>
</comment>
<dbReference type="GO" id="GO:0005654">
    <property type="term" value="C:nucleoplasm"/>
    <property type="evidence" value="ECO:0007669"/>
    <property type="project" value="TreeGrafter"/>
</dbReference>
<organism evidence="10 11">
    <name type="scientific">Monodon monoceros</name>
    <name type="common">Narwhal</name>
    <name type="synonym">Ceratodon monodon</name>
    <dbReference type="NCBI Taxonomy" id="40151"/>
    <lineage>
        <taxon>Eukaryota</taxon>
        <taxon>Metazoa</taxon>
        <taxon>Chordata</taxon>
        <taxon>Craniata</taxon>
        <taxon>Vertebrata</taxon>
        <taxon>Euteleostomi</taxon>
        <taxon>Mammalia</taxon>
        <taxon>Eutheria</taxon>
        <taxon>Laurasiatheria</taxon>
        <taxon>Artiodactyla</taxon>
        <taxon>Whippomorpha</taxon>
        <taxon>Cetacea</taxon>
        <taxon>Odontoceti</taxon>
        <taxon>Monodontidae</taxon>
        <taxon>Monodon</taxon>
    </lineage>
</organism>
<evidence type="ECO:0000313" key="11">
    <source>
        <dbReference type="Proteomes" id="UP000308365"/>
    </source>
</evidence>
<feature type="non-terminal residue" evidence="10">
    <location>
        <position position="162"/>
    </location>
</feature>
<dbReference type="PANTHER" id="PTHR48033">
    <property type="entry name" value="RNA-BINDING (RRM/RBD/RNP MOTIFS) FAMILY PROTEIN"/>
    <property type="match status" value="1"/>
</dbReference>
<keyword evidence="5" id="KW-0677">Repeat</keyword>
<dbReference type="GO" id="GO:0008143">
    <property type="term" value="F:poly(A) binding"/>
    <property type="evidence" value="ECO:0007669"/>
    <property type="project" value="TreeGrafter"/>
</dbReference>
<evidence type="ECO:0000256" key="8">
    <source>
        <dbReference type="PROSITE-ProRule" id="PRU00176"/>
    </source>
</evidence>
<dbReference type="GO" id="GO:0034046">
    <property type="term" value="F:poly(G) binding"/>
    <property type="evidence" value="ECO:0007669"/>
    <property type="project" value="TreeGrafter"/>
</dbReference>
<evidence type="ECO:0000256" key="6">
    <source>
        <dbReference type="ARBA" id="ARBA00022884"/>
    </source>
</evidence>
<dbReference type="EMBL" id="RWIC01000989">
    <property type="protein sequence ID" value="TKC38466.1"/>
    <property type="molecule type" value="Genomic_DNA"/>
</dbReference>
<dbReference type="SMART" id="SM00360">
    <property type="entry name" value="RRM"/>
    <property type="match status" value="1"/>
</dbReference>
<proteinExistence type="predicted"/>
<dbReference type="InterPro" id="IPR000504">
    <property type="entry name" value="RRM_dom"/>
</dbReference>
<keyword evidence="6 8" id="KW-0694">RNA-binding</keyword>
<dbReference type="AlphaFoldDB" id="A0A4U1ER54"/>
<dbReference type="GO" id="GO:0000785">
    <property type="term" value="C:chromatin"/>
    <property type="evidence" value="ECO:0007669"/>
    <property type="project" value="TreeGrafter"/>
</dbReference>
<evidence type="ECO:0000259" key="9">
    <source>
        <dbReference type="PROSITE" id="PS50102"/>
    </source>
</evidence>
<evidence type="ECO:0000313" key="10">
    <source>
        <dbReference type="EMBL" id="TKC38466.1"/>
    </source>
</evidence>
<evidence type="ECO:0000256" key="2">
    <source>
        <dbReference type="ARBA" id="ARBA00004496"/>
    </source>
</evidence>
<dbReference type="PROSITE" id="PS50102">
    <property type="entry name" value="RRM"/>
    <property type="match status" value="1"/>
</dbReference>
<dbReference type="InterPro" id="IPR012677">
    <property type="entry name" value="Nucleotide-bd_a/b_plait_sf"/>
</dbReference>
<dbReference type="FunFam" id="3.30.70.330:FF:000030">
    <property type="entry name" value="Heterogeneous nuclear ribonucleoprotein d0 isoform"/>
    <property type="match status" value="1"/>
</dbReference>
<protein>
    <recommendedName>
        <fullName evidence="9">RRM domain-containing protein</fullName>
    </recommendedName>
</protein>
<sequence length="162" mass="17921">INDSKHQQDDAKMVIRGLSWDTSKRDLTEYLSRFGEVVDCTIKTDPVAGKSRGFGFVLFKDGDSVAKALELKEHKLDGKFIDVKRVKALKGKEPSKKVLVGSNRSNQKEDEVLQLVDHVVLGVVAEADRALVARHPEGVAITKIITSHTKGGCWRKQAEIAK</sequence>
<evidence type="ECO:0000256" key="5">
    <source>
        <dbReference type="ARBA" id="ARBA00022737"/>
    </source>
</evidence>
<dbReference type="GO" id="GO:0005737">
    <property type="term" value="C:cytoplasm"/>
    <property type="evidence" value="ECO:0007669"/>
    <property type="project" value="UniProtKB-SubCell"/>
</dbReference>
<keyword evidence="4" id="KW-0963">Cytoplasm</keyword>
<dbReference type="Proteomes" id="UP000308365">
    <property type="component" value="Unassembled WGS sequence"/>
</dbReference>
<accession>A0A4U1ER54</accession>
<dbReference type="GO" id="GO:0010468">
    <property type="term" value="P:regulation of gene expression"/>
    <property type="evidence" value="ECO:0007669"/>
    <property type="project" value="TreeGrafter"/>
</dbReference>
<feature type="domain" description="RRM" evidence="9">
    <location>
        <begin position="11"/>
        <end position="88"/>
    </location>
</feature>
<keyword evidence="7" id="KW-0539">Nucleus</keyword>
<name>A0A4U1ER54_MONMO</name>
<reference evidence="11" key="1">
    <citation type="journal article" date="2019" name="IScience">
        <title>Narwhal Genome Reveals Long-Term Low Genetic Diversity despite Current Large Abundance Size.</title>
        <authorList>
            <person name="Westbury M.V."/>
            <person name="Petersen B."/>
            <person name="Garde E."/>
            <person name="Heide-Jorgensen M.P."/>
            <person name="Lorenzen E.D."/>
        </authorList>
    </citation>
    <scope>NUCLEOTIDE SEQUENCE [LARGE SCALE GENOMIC DNA]</scope>
</reference>